<sequence>MAPLTINELVTTGGVAISPEDGGLLTFDREDVVVTAVIYATSDTDNGKHPITGIDFSFKGVQNGSTIGINGIIYDRTGWQAGQFDMEFVENADPAKTGFIVRFIDPDPNKQ</sequence>
<protein>
    <submittedName>
        <fullName evidence="1">Uncharacterized protein</fullName>
    </submittedName>
</protein>
<name>A0A645IP44_9ZZZZ</name>
<accession>A0A645IP44</accession>
<organism evidence="1">
    <name type="scientific">bioreactor metagenome</name>
    <dbReference type="NCBI Taxonomy" id="1076179"/>
    <lineage>
        <taxon>unclassified sequences</taxon>
        <taxon>metagenomes</taxon>
        <taxon>ecological metagenomes</taxon>
    </lineage>
</organism>
<gene>
    <name evidence="1" type="ORF">SDC9_199823</name>
</gene>
<reference evidence="1" key="1">
    <citation type="submission" date="2019-08" db="EMBL/GenBank/DDBJ databases">
        <authorList>
            <person name="Kucharzyk K."/>
            <person name="Murdoch R.W."/>
            <person name="Higgins S."/>
            <person name="Loffler F."/>
        </authorList>
    </citation>
    <scope>NUCLEOTIDE SEQUENCE</scope>
</reference>
<evidence type="ECO:0000313" key="1">
    <source>
        <dbReference type="EMBL" id="MPN52169.1"/>
    </source>
</evidence>
<proteinExistence type="predicted"/>
<dbReference type="AlphaFoldDB" id="A0A645IP44"/>
<comment type="caution">
    <text evidence="1">The sequence shown here is derived from an EMBL/GenBank/DDBJ whole genome shotgun (WGS) entry which is preliminary data.</text>
</comment>
<dbReference type="EMBL" id="VSSQ01118016">
    <property type="protein sequence ID" value="MPN52169.1"/>
    <property type="molecule type" value="Genomic_DNA"/>
</dbReference>